<gene>
    <name evidence="1" type="ORF">LOY88_006019</name>
</gene>
<reference evidence="1" key="1">
    <citation type="journal article" date="2022" name="bioRxiv">
        <title>Population genetic analysis of Ophidiomyces ophidiicola, the causative agent of snake fungal disease, indicates recent introductions to the USA.</title>
        <authorList>
            <person name="Ladner J.T."/>
            <person name="Palmer J.M."/>
            <person name="Ettinger C.L."/>
            <person name="Stajich J.E."/>
            <person name="Farrell T.M."/>
            <person name="Glorioso B.M."/>
            <person name="Lawson B."/>
            <person name="Price S.J."/>
            <person name="Stengle A.G."/>
            <person name="Grear D.A."/>
            <person name="Lorch J.M."/>
        </authorList>
    </citation>
    <scope>NUCLEOTIDE SEQUENCE</scope>
    <source>
        <strain evidence="1">NWHC 24266-5</strain>
    </source>
</reference>
<proteinExistence type="predicted"/>
<evidence type="ECO:0000313" key="1">
    <source>
        <dbReference type="EMBL" id="KAI2382459.1"/>
    </source>
</evidence>
<dbReference type="EMBL" id="JALBCA010000123">
    <property type="protein sequence ID" value="KAI2382459.1"/>
    <property type="molecule type" value="Genomic_DNA"/>
</dbReference>
<protein>
    <submittedName>
        <fullName evidence="1">Uncharacterized protein</fullName>
    </submittedName>
</protein>
<organism evidence="1">
    <name type="scientific">Ophidiomyces ophidiicola</name>
    <dbReference type="NCBI Taxonomy" id="1387563"/>
    <lineage>
        <taxon>Eukaryota</taxon>
        <taxon>Fungi</taxon>
        <taxon>Dikarya</taxon>
        <taxon>Ascomycota</taxon>
        <taxon>Pezizomycotina</taxon>
        <taxon>Eurotiomycetes</taxon>
        <taxon>Eurotiomycetidae</taxon>
        <taxon>Onygenales</taxon>
        <taxon>Onygenaceae</taxon>
        <taxon>Ophidiomyces</taxon>
    </lineage>
</organism>
<comment type="caution">
    <text evidence="1">The sequence shown here is derived from an EMBL/GenBank/DDBJ whole genome shotgun (WGS) entry which is preliminary data.</text>
</comment>
<name>A0ACB8US66_9EURO</name>
<sequence length="254" mass="25573">MSNFSRPNPSEFSGGASANYYDPRADMSGQQIQQGGSGAPGGGDGGFGGFDFGQAIKQAKYHNNGREDADDDEDAGFFKKAVSFLSQNKESLGKEDIDEQKVVGAHQALYGDGGNPQADRKLDADFLGNGAALQALKMFMGGEDKQKSSSGGGGAGDQNKLIGLAMAQAGKLWDQQNKQGNVATDKQSAVNSAAAMAMKMYMKNQMSGGGGGGGLGGLAGLAGLAGGLGGGQSGGGNQQQGGAGALLGMAKKFL</sequence>
<accession>A0ACB8US66</accession>